<dbReference type="Pfam" id="PF08241">
    <property type="entry name" value="Methyltransf_11"/>
    <property type="match status" value="1"/>
</dbReference>
<evidence type="ECO:0000313" key="4">
    <source>
        <dbReference type="Proteomes" id="UP001141259"/>
    </source>
</evidence>
<comment type="caution">
    <text evidence="3">The sequence shown here is derived from an EMBL/GenBank/DDBJ whole genome shotgun (WGS) entry which is preliminary data.</text>
</comment>
<dbReference type="GO" id="GO:0016126">
    <property type="term" value="P:sterol biosynthetic process"/>
    <property type="evidence" value="ECO:0007669"/>
    <property type="project" value="TreeGrafter"/>
</dbReference>
<dbReference type="RefSeq" id="WP_259629457.1">
    <property type="nucleotide sequence ID" value="NZ_JANYMP010000040.1"/>
</dbReference>
<dbReference type="CDD" id="cd02440">
    <property type="entry name" value="AdoMet_MTases"/>
    <property type="match status" value="1"/>
</dbReference>
<reference evidence="3" key="1">
    <citation type="submission" date="2022-08" db="EMBL/GenBank/DDBJ databases">
        <authorList>
            <person name="Tistechok S."/>
            <person name="Samborskyy M."/>
            <person name="Roman I."/>
        </authorList>
    </citation>
    <scope>NUCLEOTIDE SEQUENCE</scope>
    <source>
        <strain evidence="3">DSM 103496</strain>
    </source>
</reference>
<dbReference type="EMBL" id="JANYMP010000040">
    <property type="protein sequence ID" value="MCS7484003.1"/>
    <property type="molecule type" value="Genomic_DNA"/>
</dbReference>
<evidence type="ECO:0000313" key="3">
    <source>
        <dbReference type="EMBL" id="MCS7484003.1"/>
    </source>
</evidence>
<feature type="domain" description="Methyltransferase type 11" evidence="2">
    <location>
        <begin position="65"/>
        <end position="166"/>
    </location>
</feature>
<dbReference type="Gene3D" id="3.40.50.150">
    <property type="entry name" value="Vaccinia Virus protein VP39"/>
    <property type="match status" value="1"/>
</dbReference>
<dbReference type="AlphaFoldDB" id="A0A9X3A738"/>
<dbReference type="InterPro" id="IPR013216">
    <property type="entry name" value="Methyltransf_11"/>
</dbReference>
<sequence>MGDVEQRVRAYYDVAGPAYEALMGPFWHHGDLASEEAGHSPAEAARALEERLVADAGLAAGGFALDFGSGVGGATVHMASVSGAHIVGVSNNEWLSQRAREYARDQGLGEQVTFHTIGDDDYRTLSAWPDGCLDAVTWYESVCHLPDKAAFFRAAARILKPGGRLVGLDWLQRPFGEHRTDEQIARWMGPVEHHISIPWHGTVEGYRGMIEDAGLVVERAVDLYPDVQCWGSTPPEDGQGWYSYEGQESEVFAEGKKALDAARAAGVFTVGEFVAVKPG</sequence>
<accession>A0A9X3A738</accession>
<dbReference type="GO" id="GO:0032259">
    <property type="term" value="P:methylation"/>
    <property type="evidence" value="ECO:0007669"/>
    <property type="project" value="UniProtKB-KW"/>
</dbReference>
<dbReference type="PANTHER" id="PTHR44068:SF6">
    <property type="entry name" value="SAM-DEPENDENT METHYLTRANSFERASE ERG6_SMT-TYPE DOMAIN-CONTAINING PROTEIN"/>
    <property type="match status" value="1"/>
</dbReference>
<evidence type="ECO:0000259" key="2">
    <source>
        <dbReference type="Pfam" id="PF08241"/>
    </source>
</evidence>
<keyword evidence="4" id="KW-1185">Reference proteome</keyword>
<dbReference type="SUPFAM" id="SSF53335">
    <property type="entry name" value="S-adenosyl-L-methionine-dependent methyltransferases"/>
    <property type="match status" value="1"/>
</dbReference>
<dbReference type="InterPro" id="IPR050447">
    <property type="entry name" value="Erg6_SMT_methyltransf"/>
</dbReference>
<gene>
    <name evidence="3" type="ORF">NZH93_44825</name>
</gene>
<dbReference type="Proteomes" id="UP001141259">
    <property type="component" value="Unassembled WGS sequence"/>
</dbReference>
<name>A0A9X3A738_9PSEU</name>
<dbReference type="InterPro" id="IPR029063">
    <property type="entry name" value="SAM-dependent_MTases_sf"/>
</dbReference>
<protein>
    <submittedName>
        <fullName evidence="3">Methyltransferase domain-containing protein</fullName>
    </submittedName>
</protein>
<dbReference type="GO" id="GO:0003838">
    <property type="term" value="F:sterol 24-C-methyltransferase activity"/>
    <property type="evidence" value="ECO:0007669"/>
    <property type="project" value="TreeGrafter"/>
</dbReference>
<organism evidence="3 4">
    <name type="scientific">Umezawaea endophytica</name>
    <dbReference type="NCBI Taxonomy" id="1654476"/>
    <lineage>
        <taxon>Bacteria</taxon>
        <taxon>Bacillati</taxon>
        <taxon>Actinomycetota</taxon>
        <taxon>Actinomycetes</taxon>
        <taxon>Pseudonocardiales</taxon>
        <taxon>Pseudonocardiaceae</taxon>
        <taxon>Umezawaea</taxon>
    </lineage>
</organism>
<keyword evidence="1" id="KW-0808">Transferase</keyword>
<keyword evidence="3" id="KW-0489">Methyltransferase</keyword>
<evidence type="ECO:0000256" key="1">
    <source>
        <dbReference type="ARBA" id="ARBA00022679"/>
    </source>
</evidence>
<proteinExistence type="predicted"/>
<dbReference type="PANTHER" id="PTHR44068">
    <property type="entry name" value="ZGC:194242"/>
    <property type="match status" value="1"/>
</dbReference>